<evidence type="ECO:0000313" key="1">
    <source>
        <dbReference type="EMBL" id="KXZ59087.1"/>
    </source>
</evidence>
<evidence type="ECO:0000313" key="2">
    <source>
        <dbReference type="Proteomes" id="UP000075357"/>
    </source>
</evidence>
<gene>
    <name evidence="1" type="ORF">Mlaev_02376</name>
</gene>
<organism evidence="1 2">
    <name type="scientific">Microbacterium laevaniformans</name>
    <dbReference type="NCBI Taxonomy" id="36807"/>
    <lineage>
        <taxon>Bacteria</taxon>
        <taxon>Bacillati</taxon>
        <taxon>Actinomycetota</taxon>
        <taxon>Actinomycetes</taxon>
        <taxon>Micrococcales</taxon>
        <taxon>Microbacteriaceae</taxon>
        <taxon>Microbacterium</taxon>
    </lineage>
</organism>
<dbReference type="EMBL" id="LRAD01000050">
    <property type="protein sequence ID" value="KXZ59087.1"/>
    <property type="molecule type" value="Genomic_DNA"/>
</dbReference>
<dbReference type="RefSeq" id="WP_058633112.1">
    <property type="nucleotide sequence ID" value="NZ_LRAD01000050.1"/>
</dbReference>
<accession>A0A150HAF0</accession>
<reference evidence="1 2" key="1">
    <citation type="submission" date="2016-01" db="EMBL/GenBank/DDBJ databases">
        <title>Draft genome sequences of Microbacterium laevaniformans LCDC 91-0039 and the type strain of Microbacterium hominis LCDC 84-209.</title>
        <authorList>
            <person name="Bernier A.-M."/>
            <person name="Bernard K."/>
        </authorList>
    </citation>
    <scope>NUCLEOTIDE SEQUENCE [LARGE SCALE GENOMIC DNA]</scope>
    <source>
        <strain evidence="1 2">LCDC 91-0039</strain>
    </source>
</reference>
<dbReference type="Proteomes" id="UP000075357">
    <property type="component" value="Unassembled WGS sequence"/>
</dbReference>
<protein>
    <submittedName>
        <fullName evidence="1">Uncharacterized protein</fullName>
    </submittedName>
</protein>
<dbReference type="AlphaFoldDB" id="A0A150HAF0"/>
<name>A0A150HAF0_9MICO</name>
<comment type="caution">
    <text evidence="1">The sequence shown here is derived from an EMBL/GenBank/DDBJ whole genome shotgun (WGS) entry which is preliminary data.</text>
</comment>
<dbReference type="PATRIC" id="fig|36807.3.peg.2417"/>
<keyword evidence="2" id="KW-1185">Reference proteome</keyword>
<dbReference type="STRING" id="36807.Mlaev_02376"/>
<proteinExistence type="predicted"/>
<sequence length="216" mass="24202">MSMWTSVTITFPNREEVAALESMVALWNASVDREHGLEIGESLREERVYLGGRALGFDSDFGLDDEGAHLAYHDKYETEGLATFGEAFTHRYPTATVLIETEWTGEEPSVTREQWQGGRIVAERTSAGNLEPVYEPGHSPAEVLDRLRAELRELAELLGRIEVGEDFFEHFTRREAEALATVYDTADMAEIAGEIRRKCAEADPEAWAEEVDAMTS</sequence>